<keyword evidence="4" id="KW-1185">Reference proteome</keyword>
<feature type="chain" id="PRO_5042015928" description="Peroxidase" evidence="2">
    <location>
        <begin position="26"/>
        <end position="1307"/>
    </location>
</feature>
<evidence type="ECO:0000256" key="2">
    <source>
        <dbReference type="SAM" id="SignalP"/>
    </source>
</evidence>
<reference evidence="3" key="1">
    <citation type="journal article" date="2023" name="G3 (Bethesda)">
        <title>A reference genome for the long-term kleptoplast-retaining sea slug Elysia crispata morphotype clarki.</title>
        <authorList>
            <person name="Eastman K.E."/>
            <person name="Pendleton A.L."/>
            <person name="Shaikh M.A."/>
            <person name="Suttiyut T."/>
            <person name="Ogas R."/>
            <person name="Tomko P."/>
            <person name="Gavelis G."/>
            <person name="Widhalm J.R."/>
            <person name="Wisecaver J.H."/>
        </authorList>
    </citation>
    <scope>NUCLEOTIDE SEQUENCE</scope>
    <source>
        <strain evidence="3">ECLA1</strain>
    </source>
</reference>
<dbReference type="SUPFAM" id="SSF48113">
    <property type="entry name" value="Heme-dependent peroxidases"/>
    <property type="match status" value="1"/>
</dbReference>
<comment type="caution">
    <text evidence="3">The sequence shown here is derived from an EMBL/GenBank/DDBJ whole genome shotgun (WGS) entry which is preliminary data.</text>
</comment>
<dbReference type="InterPro" id="IPR037120">
    <property type="entry name" value="Haem_peroxidase_sf_animal"/>
</dbReference>
<dbReference type="EMBL" id="JAWDGP010000175">
    <property type="protein sequence ID" value="KAK3803213.1"/>
    <property type="molecule type" value="Genomic_DNA"/>
</dbReference>
<dbReference type="InterPro" id="IPR010255">
    <property type="entry name" value="Haem_peroxidase_sf"/>
</dbReference>
<feature type="binding site" description="axial binding residue" evidence="1">
    <location>
        <position position="355"/>
    </location>
    <ligand>
        <name>heme b</name>
        <dbReference type="ChEBI" id="CHEBI:60344"/>
    </ligand>
    <ligandPart>
        <name>Fe</name>
        <dbReference type="ChEBI" id="CHEBI:18248"/>
    </ligandPart>
</feature>
<proteinExistence type="predicted"/>
<dbReference type="Proteomes" id="UP001283361">
    <property type="component" value="Unassembled WGS sequence"/>
</dbReference>
<keyword evidence="2" id="KW-0732">Signal</keyword>
<keyword evidence="1" id="KW-0479">Metal-binding</keyword>
<dbReference type="Gene3D" id="1.10.640.10">
    <property type="entry name" value="Haem peroxidase domain superfamily, animal type"/>
    <property type="match status" value="1"/>
</dbReference>
<dbReference type="Pfam" id="PF03098">
    <property type="entry name" value="An_peroxidase"/>
    <property type="match status" value="2"/>
</dbReference>
<dbReference type="PROSITE" id="PS50292">
    <property type="entry name" value="PEROXIDASE_3"/>
    <property type="match status" value="1"/>
</dbReference>
<name>A0AAE1BBF5_9GAST</name>
<protein>
    <recommendedName>
        <fullName evidence="5">Peroxidase</fullName>
    </recommendedName>
</protein>
<gene>
    <name evidence="3" type="ORF">RRG08_013796</name>
</gene>
<dbReference type="GO" id="GO:0006979">
    <property type="term" value="P:response to oxidative stress"/>
    <property type="evidence" value="ECO:0007669"/>
    <property type="project" value="InterPro"/>
</dbReference>
<dbReference type="PANTHER" id="PTHR11475">
    <property type="entry name" value="OXIDASE/PEROXIDASE"/>
    <property type="match status" value="1"/>
</dbReference>
<evidence type="ECO:0000313" key="3">
    <source>
        <dbReference type="EMBL" id="KAK3803213.1"/>
    </source>
</evidence>
<evidence type="ECO:0000313" key="4">
    <source>
        <dbReference type="Proteomes" id="UP001283361"/>
    </source>
</evidence>
<keyword evidence="1" id="KW-0408">Iron</keyword>
<dbReference type="InterPro" id="IPR019791">
    <property type="entry name" value="Haem_peroxidase_animal"/>
</dbReference>
<dbReference type="GO" id="GO:0004601">
    <property type="term" value="F:peroxidase activity"/>
    <property type="evidence" value="ECO:0007669"/>
    <property type="project" value="InterPro"/>
</dbReference>
<dbReference type="PRINTS" id="PR00457">
    <property type="entry name" value="ANPEROXIDASE"/>
</dbReference>
<dbReference type="GO" id="GO:0046872">
    <property type="term" value="F:metal ion binding"/>
    <property type="evidence" value="ECO:0007669"/>
    <property type="project" value="UniProtKB-KW"/>
</dbReference>
<dbReference type="GO" id="GO:0020037">
    <property type="term" value="F:heme binding"/>
    <property type="evidence" value="ECO:0007669"/>
    <property type="project" value="InterPro"/>
</dbReference>
<evidence type="ECO:0000256" key="1">
    <source>
        <dbReference type="PIRSR" id="PIRSR619791-2"/>
    </source>
</evidence>
<sequence length="1307" mass="147158">MKEPTPKLLLCWLVLLVSHVICTNSEEEFERVPNDGWFNNLLHPDWGAIDTHLLRVSPANFSDGVYEPSGKDRPNPLEISKIAFAGENKKGSARNRNAMLVFFGQQMVEEIMDAQRSGCPIEYFNIKVPLGHKYNPHNLTNLEMPFQRARYDQRTGFSPNNPRQQINEITPYLDGTLIYGAGKAVEDALRSFKDGMLSTNDSRRDIKNSFPRSNRDIRLPFANPPSPRDHKLKPVTRFRRYANPRTHENPFLLTLATIWFRYHNYIARELKNSHTDWNDEQLFLAARKRVIGQYQKIVMYDWLPRWLKIDEDGNQFNMADYPYEGGGKNKYAGYDPHVIPNIATEFQAAAMRFGHSLVPSGVYPLRITDKDECVSSERSVKARFSTKNYKDGDGDVQVKGIRLCNAFWVSELGFLKNILNRLKRRINDNCTIPTRSIKARFSTRKDGDGDDDVDVKGIRLCNAFWVSQETTEDHPESIDEMVRGMIYTKAAMEDNIIVSDIREDVFGTLDWSRRDLGALNIQRGRDMGLPGYNKVREAYGLKRISSWGEINNSTNVSNTSIFTDLRELYNKSEPDDLDLFPGGLLETTHDGPGDLFRTIILNQFLRIRHGDRFWYENKQAGIYNDTDIDKISRTTFFDVLKVTTDFYNQSWMPHEMDVFSCGGIKFSRSSGNSTADTSKCQCREPDFETEDRLYQIKIKEHCVDLKHYDYFQGSEAAYIITVIAVLLSLPGAIGLMLLLVRLRHSSLSNKATESQNLPPTGPGEFYATEWIGRTSYGLLDSRTVLVTTDSNRHKLNVMNLKGQAVRVIDLRVRIKEDGEKPKAYVTRSGDKGHKLMMLSKPGEIDLVGITGWWDTETDKLRQSLTTNTSTTGTTGCWYIETDKLCQSLTTDTSTTGTTGCWYIETDKLCQSLTTDTSTTGTTGCWYIETDKLCQSLTTDTSTTGTTGCWYIETDKLCQSLTTDTSTTGITGCWYIETDKLCQSLTTDTSTTGTTGCWYIETDKLCQSLTTDTSTTGTTGCWYIETDKLCQSLTTDTSTTGTTGCWYIETDRLCQSLTTDTSTTGATGCWYTETDTLCQSLTTDTSTTGTTGCWYIETDRLCQSLTTDTSTTGATGCWYTETDKLCQSLTTDTSTTGATGCWYTETDTLCQSLISFKLNHSFSRPTSLSGTTSYRQLHMDKQAVNHKDYLIFIARVSAASDACTSSICRKTLAQFVRFIIPAASDSSTSSVCRKTLAQFIRFNLPAASDSYASGVCRKTLAQFVRFNIPAASDAYTSSICRKTLAQFVRFNLPAASDAYTSSICRKTV</sequence>
<organism evidence="3 4">
    <name type="scientific">Elysia crispata</name>
    <name type="common">lettuce slug</name>
    <dbReference type="NCBI Taxonomy" id="231223"/>
    <lineage>
        <taxon>Eukaryota</taxon>
        <taxon>Metazoa</taxon>
        <taxon>Spiralia</taxon>
        <taxon>Lophotrochozoa</taxon>
        <taxon>Mollusca</taxon>
        <taxon>Gastropoda</taxon>
        <taxon>Heterobranchia</taxon>
        <taxon>Euthyneura</taxon>
        <taxon>Panpulmonata</taxon>
        <taxon>Sacoglossa</taxon>
        <taxon>Placobranchoidea</taxon>
        <taxon>Plakobranchidae</taxon>
        <taxon>Elysia</taxon>
    </lineage>
</organism>
<feature type="signal peptide" evidence="2">
    <location>
        <begin position="1"/>
        <end position="25"/>
    </location>
</feature>
<keyword evidence="1" id="KW-0349">Heme</keyword>
<evidence type="ECO:0008006" key="5">
    <source>
        <dbReference type="Google" id="ProtNLM"/>
    </source>
</evidence>
<dbReference type="PANTHER" id="PTHR11475:SF144">
    <property type="entry name" value="NAD(P)H OXIDASE (H2O2-FORMING)"/>
    <property type="match status" value="1"/>
</dbReference>
<accession>A0AAE1BBF5</accession>